<dbReference type="InterPro" id="IPR016047">
    <property type="entry name" value="M23ase_b-sheet_dom"/>
</dbReference>
<evidence type="ECO:0000313" key="4">
    <source>
        <dbReference type="EMBL" id="PLW84283.1"/>
    </source>
</evidence>
<evidence type="ECO:0000313" key="5">
    <source>
        <dbReference type="Proteomes" id="UP000234845"/>
    </source>
</evidence>
<dbReference type="Gene3D" id="2.70.70.10">
    <property type="entry name" value="Glucose Permease (Domain IIA)"/>
    <property type="match status" value="1"/>
</dbReference>
<dbReference type="OrthoDB" id="9784703at2"/>
<dbReference type="InterPro" id="IPR011055">
    <property type="entry name" value="Dup_hybrid_motif"/>
</dbReference>
<feature type="coiled-coil region" evidence="1">
    <location>
        <begin position="21"/>
        <end position="111"/>
    </location>
</feature>
<dbReference type="Proteomes" id="UP000234845">
    <property type="component" value="Unassembled WGS sequence"/>
</dbReference>
<keyword evidence="2" id="KW-0732">Signal</keyword>
<dbReference type="AlphaFoldDB" id="A0A2N5Y7A8"/>
<keyword evidence="1" id="KW-0175">Coiled coil</keyword>
<feature type="signal peptide" evidence="2">
    <location>
        <begin position="1"/>
        <end position="24"/>
    </location>
</feature>
<evidence type="ECO:0000256" key="1">
    <source>
        <dbReference type="SAM" id="Coils"/>
    </source>
</evidence>
<gene>
    <name evidence="4" type="ORF">CWI75_02785</name>
</gene>
<accession>A0A2N5Y7A8</accession>
<dbReference type="GO" id="GO:0004222">
    <property type="term" value="F:metalloendopeptidase activity"/>
    <property type="evidence" value="ECO:0007669"/>
    <property type="project" value="TreeGrafter"/>
</dbReference>
<dbReference type="SUPFAM" id="SSF51261">
    <property type="entry name" value="Duplicated hybrid motif"/>
    <property type="match status" value="1"/>
</dbReference>
<proteinExistence type="predicted"/>
<keyword evidence="5" id="KW-1185">Reference proteome</keyword>
<dbReference type="CDD" id="cd12797">
    <property type="entry name" value="M23_peptidase"/>
    <property type="match status" value="1"/>
</dbReference>
<comment type="caution">
    <text evidence="4">The sequence shown here is derived from an EMBL/GenBank/DDBJ whole genome shotgun (WGS) entry which is preliminary data.</text>
</comment>
<dbReference type="FunFam" id="2.70.70.10:FF:000003">
    <property type="entry name" value="Murein hydrolase activator EnvC"/>
    <property type="match status" value="1"/>
</dbReference>
<dbReference type="RefSeq" id="WP_101519919.1">
    <property type="nucleotide sequence ID" value="NZ_PKLZ01000001.1"/>
</dbReference>
<dbReference type="PANTHER" id="PTHR21666:SF270">
    <property type="entry name" value="MUREIN HYDROLASE ACTIVATOR ENVC"/>
    <property type="match status" value="1"/>
</dbReference>
<dbReference type="EMBL" id="PKLZ01000001">
    <property type="protein sequence ID" value="PLW84283.1"/>
    <property type="molecule type" value="Genomic_DNA"/>
</dbReference>
<feature type="chain" id="PRO_5014885493" description="M23ase beta-sheet core domain-containing protein" evidence="2">
    <location>
        <begin position="25"/>
        <end position="382"/>
    </location>
</feature>
<reference evidence="5" key="1">
    <citation type="submission" date="2017-11" db="EMBL/GenBank/DDBJ databases">
        <title>The draft genome sequence of Chromatocurvus sp. F02.</title>
        <authorList>
            <person name="Du Z.-J."/>
            <person name="Chang Y.-Q."/>
        </authorList>
    </citation>
    <scope>NUCLEOTIDE SEQUENCE [LARGE SCALE GENOMIC DNA]</scope>
    <source>
        <strain evidence="5">F02</strain>
    </source>
</reference>
<sequence length="382" mass="42336">MLRGPSLLLLLTAVCTLMPLAASAETEETRARAELRELQQKIEQISRELAQARTRLGDLQQQLRQTETTLGELLRSIADNLEATAATQDELAALQARRVTLQQARDSQQARIRTELGAAWKMGQDGQIKVLLNQESPHTVARAMAYYRYFFNARNALVEAYRGTLKQLAEVRASIEESAAQLTAQQQALQQQRQQVVAAQQQRKQVLARLGAEIRGKDDELERLQQDRAELEELLDSIAQNIAQMQLPDDYKPFANTRGSLAWPVPGKRGNSFGASRGAGGMRWHGINLRAGEGTEVKAIHHGRVVYADWLRGSGLLLIIDHGEGYMSLYAHNQSLLREVGEWVGPGTIIGTVGNTGGAARAGLYFEIRKDGKPVDPVIWCQ</sequence>
<feature type="coiled-coil region" evidence="1">
    <location>
        <begin position="165"/>
        <end position="241"/>
    </location>
</feature>
<evidence type="ECO:0000256" key="2">
    <source>
        <dbReference type="SAM" id="SignalP"/>
    </source>
</evidence>
<evidence type="ECO:0000259" key="3">
    <source>
        <dbReference type="Pfam" id="PF01551"/>
    </source>
</evidence>
<dbReference type="Pfam" id="PF01551">
    <property type="entry name" value="Peptidase_M23"/>
    <property type="match status" value="1"/>
</dbReference>
<organism evidence="4 5">
    <name type="scientific">Kineobactrum sediminis</name>
    <dbReference type="NCBI Taxonomy" id="1905677"/>
    <lineage>
        <taxon>Bacteria</taxon>
        <taxon>Pseudomonadati</taxon>
        <taxon>Pseudomonadota</taxon>
        <taxon>Gammaproteobacteria</taxon>
        <taxon>Cellvibrionales</taxon>
        <taxon>Halieaceae</taxon>
        <taxon>Kineobactrum</taxon>
    </lineage>
</organism>
<protein>
    <recommendedName>
        <fullName evidence="3">M23ase beta-sheet core domain-containing protein</fullName>
    </recommendedName>
</protein>
<dbReference type="InterPro" id="IPR050570">
    <property type="entry name" value="Cell_wall_metabolism_enzyme"/>
</dbReference>
<feature type="domain" description="M23ase beta-sheet core" evidence="3">
    <location>
        <begin position="284"/>
        <end position="377"/>
    </location>
</feature>
<name>A0A2N5Y7A8_9GAMM</name>
<dbReference type="PANTHER" id="PTHR21666">
    <property type="entry name" value="PEPTIDASE-RELATED"/>
    <property type="match status" value="1"/>
</dbReference>
<dbReference type="Gene3D" id="6.10.250.3150">
    <property type="match status" value="1"/>
</dbReference>